<dbReference type="Proteomes" id="UP001237642">
    <property type="component" value="Unassembled WGS sequence"/>
</dbReference>
<reference evidence="2" key="2">
    <citation type="submission" date="2023-05" db="EMBL/GenBank/DDBJ databases">
        <authorList>
            <person name="Schelkunov M.I."/>
        </authorList>
    </citation>
    <scope>NUCLEOTIDE SEQUENCE</scope>
    <source>
        <strain evidence="2">Hsosn_3</strain>
        <tissue evidence="2">Leaf</tissue>
    </source>
</reference>
<gene>
    <name evidence="2" type="ORF">POM88_004501</name>
</gene>
<protein>
    <submittedName>
        <fullName evidence="2">Uncharacterized protein</fullName>
    </submittedName>
</protein>
<organism evidence="2 3">
    <name type="scientific">Heracleum sosnowskyi</name>
    <dbReference type="NCBI Taxonomy" id="360622"/>
    <lineage>
        <taxon>Eukaryota</taxon>
        <taxon>Viridiplantae</taxon>
        <taxon>Streptophyta</taxon>
        <taxon>Embryophyta</taxon>
        <taxon>Tracheophyta</taxon>
        <taxon>Spermatophyta</taxon>
        <taxon>Magnoliopsida</taxon>
        <taxon>eudicotyledons</taxon>
        <taxon>Gunneridae</taxon>
        <taxon>Pentapetalae</taxon>
        <taxon>asterids</taxon>
        <taxon>campanulids</taxon>
        <taxon>Apiales</taxon>
        <taxon>Apiaceae</taxon>
        <taxon>Apioideae</taxon>
        <taxon>apioid superclade</taxon>
        <taxon>Tordylieae</taxon>
        <taxon>Tordyliinae</taxon>
        <taxon>Heracleum</taxon>
    </lineage>
</organism>
<feature type="region of interest" description="Disordered" evidence="1">
    <location>
        <begin position="1"/>
        <end position="31"/>
    </location>
</feature>
<proteinExistence type="predicted"/>
<evidence type="ECO:0000313" key="2">
    <source>
        <dbReference type="EMBL" id="KAK1404896.1"/>
    </source>
</evidence>
<dbReference type="AlphaFoldDB" id="A0AAD8NE38"/>
<dbReference type="EMBL" id="JAUIZM010000001">
    <property type="protein sequence ID" value="KAK1404896.1"/>
    <property type="molecule type" value="Genomic_DNA"/>
</dbReference>
<evidence type="ECO:0000313" key="3">
    <source>
        <dbReference type="Proteomes" id="UP001237642"/>
    </source>
</evidence>
<feature type="compositionally biased region" description="Basic residues" evidence="1">
    <location>
        <begin position="82"/>
        <end position="91"/>
    </location>
</feature>
<sequence length="115" mass="13287">MVSGEESVNGESFGQFDVDNQLEKVKKKKKRNKEYNMVASEEFVSSEIFRKFDTDNQGNPDALNEKTVTEARESNKVVRNVEKKKKKKRKRTAEEENDNDEGQENLAGEKMLKIL</sequence>
<name>A0AAD8NE38_9APIA</name>
<keyword evidence="3" id="KW-1185">Reference proteome</keyword>
<comment type="caution">
    <text evidence="2">The sequence shown here is derived from an EMBL/GenBank/DDBJ whole genome shotgun (WGS) entry which is preliminary data.</text>
</comment>
<reference evidence="2" key="1">
    <citation type="submission" date="2023-02" db="EMBL/GenBank/DDBJ databases">
        <title>Genome of toxic invasive species Heracleum sosnowskyi carries increased number of genes despite the absence of recent whole-genome duplications.</title>
        <authorList>
            <person name="Schelkunov M."/>
            <person name="Shtratnikova V."/>
            <person name="Makarenko M."/>
            <person name="Klepikova A."/>
            <person name="Omelchenko D."/>
            <person name="Novikova G."/>
            <person name="Obukhova E."/>
            <person name="Bogdanov V."/>
            <person name="Penin A."/>
            <person name="Logacheva M."/>
        </authorList>
    </citation>
    <scope>NUCLEOTIDE SEQUENCE</scope>
    <source>
        <strain evidence="2">Hsosn_3</strain>
        <tissue evidence="2">Leaf</tissue>
    </source>
</reference>
<accession>A0AAD8NE38</accession>
<evidence type="ECO:0000256" key="1">
    <source>
        <dbReference type="SAM" id="MobiDB-lite"/>
    </source>
</evidence>
<feature type="compositionally biased region" description="Basic and acidic residues" evidence="1">
    <location>
        <begin position="63"/>
        <end position="81"/>
    </location>
</feature>
<feature type="region of interest" description="Disordered" evidence="1">
    <location>
        <begin position="52"/>
        <end position="115"/>
    </location>
</feature>